<proteinExistence type="predicted"/>
<dbReference type="SUPFAM" id="SSF51261">
    <property type="entry name" value="Duplicated hybrid motif"/>
    <property type="match status" value="1"/>
</dbReference>
<dbReference type="InterPro" id="IPR011055">
    <property type="entry name" value="Dup_hybrid_motif"/>
</dbReference>
<accession>A0A382XSL3</accession>
<feature type="non-terminal residue" evidence="1">
    <location>
        <position position="1"/>
    </location>
</feature>
<sequence length="43" mass="4836">QVVQGELIGEIGATGRVTGAHLDWRMNWFDRRLDPAFLVGPQE</sequence>
<organism evidence="1">
    <name type="scientific">marine metagenome</name>
    <dbReference type="NCBI Taxonomy" id="408172"/>
    <lineage>
        <taxon>unclassified sequences</taxon>
        <taxon>metagenomes</taxon>
        <taxon>ecological metagenomes</taxon>
    </lineage>
</organism>
<evidence type="ECO:0008006" key="2">
    <source>
        <dbReference type="Google" id="ProtNLM"/>
    </source>
</evidence>
<name>A0A382XSL3_9ZZZZ</name>
<reference evidence="1" key="1">
    <citation type="submission" date="2018-05" db="EMBL/GenBank/DDBJ databases">
        <authorList>
            <person name="Lanie J.A."/>
            <person name="Ng W.-L."/>
            <person name="Kazmierczak K.M."/>
            <person name="Andrzejewski T.M."/>
            <person name="Davidsen T.M."/>
            <person name="Wayne K.J."/>
            <person name="Tettelin H."/>
            <person name="Glass J.I."/>
            <person name="Rusch D."/>
            <person name="Podicherti R."/>
            <person name="Tsui H.-C.T."/>
            <person name="Winkler M.E."/>
        </authorList>
    </citation>
    <scope>NUCLEOTIDE SEQUENCE</scope>
</reference>
<dbReference type="EMBL" id="UINC01170010">
    <property type="protein sequence ID" value="SVD73840.1"/>
    <property type="molecule type" value="Genomic_DNA"/>
</dbReference>
<dbReference type="Gene3D" id="2.70.70.10">
    <property type="entry name" value="Glucose Permease (Domain IIA)"/>
    <property type="match status" value="1"/>
</dbReference>
<protein>
    <recommendedName>
        <fullName evidence="2">Peptidase M23 domain-containing protein</fullName>
    </recommendedName>
</protein>
<gene>
    <name evidence="1" type="ORF">METZ01_LOCUS426694</name>
</gene>
<dbReference type="AlphaFoldDB" id="A0A382XSL3"/>
<evidence type="ECO:0000313" key="1">
    <source>
        <dbReference type="EMBL" id="SVD73840.1"/>
    </source>
</evidence>